<protein>
    <recommendedName>
        <fullName evidence="4">DUF3558 domain-containing protein</fullName>
    </recommendedName>
</protein>
<feature type="compositionally biased region" description="Low complexity" evidence="1">
    <location>
        <begin position="35"/>
        <end position="61"/>
    </location>
</feature>
<gene>
    <name evidence="2" type="ORF">GCM10025870_20050</name>
</gene>
<evidence type="ECO:0000313" key="2">
    <source>
        <dbReference type="EMBL" id="BDZ54932.1"/>
    </source>
</evidence>
<evidence type="ECO:0000313" key="3">
    <source>
        <dbReference type="Proteomes" id="UP001321477"/>
    </source>
</evidence>
<dbReference type="Proteomes" id="UP001321477">
    <property type="component" value="Chromosome"/>
</dbReference>
<reference evidence="3" key="1">
    <citation type="journal article" date="2019" name="Int. J. Syst. Evol. Microbiol.">
        <title>The Global Catalogue of Microorganisms (GCM) 10K type strain sequencing project: providing services to taxonomists for standard genome sequencing and annotation.</title>
        <authorList>
            <consortium name="The Broad Institute Genomics Platform"/>
            <consortium name="The Broad Institute Genome Sequencing Center for Infectious Disease"/>
            <person name="Wu L."/>
            <person name="Ma J."/>
        </authorList>
    </citation>
    <scope>NUCLEOTIDE SEQUENCE [LARGE SCALE GENOMIC DNA]</scope>
    <source>
        <strain evidence="3">NBRC 109019</strain>
    </source>
</reference>
<evidence type="ECO:0008006" key="4">
    <source>
        <dbReference type="Google" id="ProtNLM"/>
    </source>
</evidence>
<evidence type="ECO:0000256" key="1">
    <source>
        <dbReference type="SAM" id="MobiDB-lite"/>
    </source>
</evidence>
<proteinExistence type="predicted"/>
<name>A0ABN6YG95_9MICO</name>
<dbReference type="EMBL" id="AP027734">
    <property type="protein sequence ID" value="BDZ54932.1"/>
    <property type="molecule type" value="Genomic_DNA"/>
</dbReference>
<sequence length="188" mass="18700">MTRLRSRRDAPAAALLALGIALGIGLTGCGPSPAPSAAPTDAAESGQAAPATDAPDDQPAAIPATCTTVLAPDAYTTLEADGLEQRAPTLFDPIAVRISEAGGLVCSWGKPDSDNVVDVAQIAVAGDDAAWTDALTEAGYTPSDDPVPGGYRGQPDAANGISPVVVIEGGTVTYLSTPAFAGFLLPAS</sequence>
<keyword evidence="3" id="KW-1185">Reference proteome</keyword>
<feature type="region of interest" description="Disordered" evidence="1">
    <location>
        <begin position="31"/>
        <end position="61"/>
    </location>
</feature>
<dbReference type="PROSITE" id="PS51257">
    <property type="entry name" value="PROKAR_LIPOPROTEIN"/>
    <property type="match status" value="1"/>
</dbReference>
<organism evidence="2 3">
    <name type="scientific">Agromyces marinus</name>
    <dbReference type="NCBI Taxonomy" id="1389020"/>
    <lineage>
        <taxon>Bacteria</taxon>
        <taxon>Bacillati</taxon>
        <taxon>Actinomycetota</taxon>
        <taxon>Actinomycetes</taxon>
        <taxon>Micrococcales</taxon>
        <taxon>Microbacteriaceae</taxon>
        <taxon>Agromyces</taxon>
    </lineage>
</organism>
<dbReference type="RefSeq" id="WP_234660207.1">
    <property type="nucleotide sequence ID" value="NZ_AP027734.1"/>
</dbReference>
<accession>A0ABN6YG95</accession>